<organism evidence="1 2">
    <name type="scientific">Sporosarcina globispora</name>
    <name type="common">Bacillus globisporus</name>
    <dbReference type="NCBI Taxonomy" id="1459"/>
    <lineage>
        <taxon>Bacteria</taxon>
        <taxon>Bacillati</taxon>
        <taxon>Bacillota</taxon>
        <taxon>Bacilli</taxon>
        <taxon>Bacillales</taxon>
        <taxon>Caryophanaceae</taxon>
        <taxon>Sporosarcina</taxon>
    </lineage>
</organism>
<dbReference type="OrthoDB" id="2568468at2"/>
<keyword evidence="2" id="KW-1185">Reference proteome</keyword>
<dbReference type="STRING" id="1459.AF332_11230"/>
<sequence length="244" mass="28529">MNEDEIKLKLLANTPVYVEGIGNFQLPTIKRVIGMSENLYHMHLSRILFSKSQLESTSEDISDYSDMDVLASLMLHDPSFRETMFDALRTFFDSEPMLFENGLIYFDELSENAILTQEKWDLIKKMIRIGNFIPEESKEEEYQAGNERARKFMEEQKKRKAMLEKLKKKEQKINLHSILSAVSWRTDGIKKILRLTIYQLYDGYYRLGLVDSYQQTMTGIYTGNIDGSKIKLPDINWANVIKIK</sequence>
<evidence type="ECO:0000313" key="2">
    <source>
        <dbReference type="Proteomes" id="UP000037109"/>
    </source>
</evidence>
<protein>
    <submittedName>
        <fullName evidence="1">Uncharacterized protein</fullName>
    </submittedName>
</protein>
<comment type="caution">
    <text evidence="1">The sequence shown here is derived from an EMBL/GenBank/DDBJ whole genome shotgun (WGS) entry which is preliminary data.</text>
</comment>
<accession>A0A0M0GD39</accession>
<dbReference type="AlphaFoldDB" id="A0A0M0GD39"/>
<evidence type="ECO:0000313" key="1">
    <source>
        <dbReference type="EMBL" id="KON87341.1"/>
    </source>
</evidence>
<dbReference type="Proteomes" id="UP000037109">
    <property type="component" value="Unassembled WGS sequence"/>
</dbReference>
<name>A0A0M0GD39_SPOGL</name>
<reference evidence="2" key="1">
    <citation type="submission" date="2015-07" db="EMBL/GenBank/DDBJ databases">
        <title>Fjat-10036 dsm4.</title>
        <authorList>
            <person name="Liu B."/>
            <person name="Wang J."/>
            <person name="Zhu Y."/>
            <person name="Liu G."/>
            <person name="Chen Q."/>
            <person name="Chen Z."/>
            <person name="Lan J."/>
            <person name="Che J."/>
            <person name="Ge C."/>
            <person name="Shi H."/>
            <person name="Pan Z."/>
            <person name="Liu X."/>
        </authorList>
    </citation>
    <scope>NUCLEOTIDE SEQUENCE [LARGE SCALE GENOMIC DNA]</scope>
    <source>
        <strain evidence="2">DSM 4</strain>
    </source>
</reference>
<dbReference type="PATRIC" id="fig|1459.3.peg.2401"/>
<dbReference type="RefSeq" id="WP_053434685.1">
    <property type="nucleotide sequence ID" value="NZ_LGUF01000007.1"/>
</dbReference>
<proteinExistence type="predicted"/>
<gene>
    <name evidence="1" type="ORF">AF332_11230</name>
</gene>
<dbReference type="EMBL" id="LGUF01000007">
    <property type="protein sequence ID" value="KON87341.1"/>
    <property type="molecule type" value="Genomic_DNA"/>
</dbReference>